<reference evidence="1" key="1">
    <citation type="journal article" date="2022" name="bioRxiv">
        <title>Sequencing and chromosome-scale assembly of the giantPleurodeles waltlgenome.</title>
        <authorList>
            <person name="Brown T."/>
            <person name="Elewa A."/>
            <person name="Iarovenko S."/>
            <person name="Subramanian E."/>
            <person name="Araus A.J."/>
            <person name="Petzold A."/>
            <person name="Susuki M."/>
            <person name="Suzuki K.-i.T."/>
            <person name="Hayashi T."/>
            <person name="Toyoda A."/>
            <person name="Oliveira C."/>
            <person name="Osipova E."/>
            <person name="Leigh N.D."/>
            <person name="Simon A."/>
            <person name="Yun M.H."/>
        </authorList>
    </citation>
    <scope>NUCLEOTIDE SEQUENCE</scope>
    <source>
        <strain evidence="1">20211129_DDA</strain>
        <tissue evidence="1">Liver</tissue>
    </source>
</reference>
<name>A0AAV7QE96_PLEWA</name>
<evidence type="ECO:0000313" key="2">
    <source>
        <dbReference type="Proteomes" id="UP001066276"/>
    </source>
</evidence>
<sequence length="148" mass="16903">MVVPPMNDPPETVQPPKSNIPMECILQEITAFGRRLEGMDTKISDLAAESRSICNDIASFQDRVTSTDHRLSLVEDKLFFSPNSDHKLQYLRDKITNLEDWGRRDNVPFFGIAERVEGMDFKAFLINNIPTITGLTFFPRWNCRGLIA</sequence>
<keyword evidence="2" id="KW-1185">Reference proteome</keyword>
<proteinExistence type="predicted"/>
<gene>
    <name evidence="1" type="ORF">NDU88_005070</name>
</gene>
<accession>A0AAV7QE96</accession>
<dbReference type="Proteomes" id="UP001066276">
    <property type="component" value="Chromosome 6"/>
</dbReference>
<evidence type="ECO:0000313" key="1">
    <source>
        <dbReference type="EMBL" id="KAJ1138689.1"/>
    </source>
</evidence>
<dbReference type="EMBL" id="JANPWB010000010">
    <property type="protein sequence ID" value="KAJ1138689.1"/>
    <property type="molecule type" value="Genomic_DNA"/>
</dbReference>
<organism evidence="1 2">
    <name type="scientific">Pleurodeles waltl</name>
    <name type="common">Iberian ribbed newt</name>
    <dbReference type="NCBI Taxonomy" id="8319"/>
    <lineage>
        <taxon>Eukaryota</taxon>
        <taxon>Metazoa</taxon>
        <taxon>Chordata</taxon>
        <taxon>Craniata</taxon>
        <taxon>Vertebrata</taxon>
        <taxon>Euteleostomi</taxon>
        <taxon>Amphibia</taxon>
        <taxon>Batrachia</taxon>
        <taxon>Caudata</taxon>
        <taxon>Salamandroidea</taxon>
        <taxon>Salamandridae</taxon>
        <taxon>Pleurodelinae</taxon>
        <taxon>Pleurodeles</taxon>
    </lineage>
</organism>
<comment type="caution">
    <text evidence="1">The sequence shown here is derived from an EMBL/GenBank/DDBJ whole genome shotgun (WGS) entry which is preliminary data.</text>
</comment>
<dbReference type="AlphaFoldDB" id="A0AAV7QE96"/>
<protein>
    <submittedName>
        <fullName evidence="1">Uncharacterized protein</fullName>
    </submittedName>
</protein>